<comment type="caution">
    <text evidence="7">The sequence shown here is derived from an EMBL/GenBank/DDBJ whole genome shotgun (WGS) entry which is preliminary data.</text>
</comment>
<evidence type="ECO:0000256" key="3">
    <source>
        <dbReference type="ARBA" id="ARBA00023235"/>
    </source>
</evidence>
<dbReference type="RefSeq" id="WP_377470015.1">
    <property type="nucleotide sequence ID" value="NZ_JBHLWN010000038.1"/>
</dbReference>
<dbReference type="NCBIfam" id="TIGR00071">
    <property type="entry name" value="hisT_truA"/>
    <property type="match status" value="1"/>
</dbReference>
<feature type="active site" description="Nucleophile" evidence="4">
    <location>
        <position position="52"/>
    </location>
</feature>
<sequence length="253" mass="28271">MRNIRFVVSYDGTHYSGFQTQPSGNTVQDQLEKAILKLTGETVKVTSSGRTDAGVHARAQVCNFHTDSRIPVERWSMALNSRLPSDIVVRSADEVPETFHARKSAKRKTYSYFIRCSKFHDVFERAYQYHHPGHLDIAAMKDAITAIVGEHDFTSFCSVHTELESKVRTIYEAAIEHIPDAGDLPETSGVLKITVTGNGFLYNMVRIIVGTLIEIGEGKRPAAEMRAILEARDRSRAGPTAMAHGLMLWSVEY</sequence>
<dbReference type="Proteomes" id="UP001589776">
    <property type="component" value="Unassembled WGS sequence"/>
</dbReference>
<reference evidence="7 8" key="1">
    <citation type="submission" date="2024-09" db="EMBL/GenBank/DDBJ databases">
        <authorList>
            <person name="Sun Q."/>
            <person name="Mori K."/>
        </authorList>
    </citation>
    <scope>NUCLEOTIDE SEQUENCE [LARGE SCALE GENOMIC DNA]</scope>
    <source>
        <strain evidence="7 8">CCM 7759</strain>
    </source>
</reference>
<evidence type="ECO:0000313" key="7">
    <source>
        <dbReference type="EMBL" id="MFC0212791.1"/>
    </source>
</evidence>
<dbReference type="SUPFAM" id="SSF55120">
    <property type="entry name" value="Pseudouridine synthase"/>
    <property type="match status" value="1"/>
</dbReference>
<evidence type="ECO:0000256" key="4">
    <source>
        <dbReference type="HAMAP-Rule" id="MF_00171"/>
    </source>
</evidence>
<comment type="caution">
    <text evidence="4">Lacks conserved residue(s) required for the propagation of feature annotation.</text>
</comment>
<dbReference type="Gene3D" id="3.30.70.660">
    <property type="entry name" value="Pseudouridine synthase I, catalytic domain, C-terminal subdomain"/>
    <property type="match status" value="1"/>
</dbReference>
<dbReference type="EC" id="5.4.99.12" evidence="4"/>
<evidence type="ECO:0000256" key="1">
    <source>
        <dbReference type="ARBA" id="ARBA00009375"/>
    </source>
</evidence>
<dbReference type="PANTHER" id="PTHR11142">
    <property type="entry name" value="PSEUDOURIDYLATE SYNTHASE"/>
    <property type="match status" value="1"/>
</dbReference>
<dbReference type="InterPro" id="IPR020103">
    <property type="entry name" value="PsdUridine_synth_cat_dom_sf"/>
</dbReference>
<dbReference type="InterPro" id="IPR020097">
    <property type="entry name" value="PsdUridine_synth_TruA_a/b_dom"/>
</dbReference>
<dbReference type="CDD" id="cd02570">
    <property type="entry name" value="PseudoU_synth_EcTruA"/>
    <property type="match status" value="1"/>
</dbReference>
<comment type="subunit">
    <text evidence="4">Homodimer.</text>
</comment>
<evidence type="ECO:0000313" key="8">
    <source>
        <dbReference type="Proteomes" id="UP001589776"/>
    </source>
</evidence>
<dbReference type="Gene3D" id="3.30.70.580">
    <property type="entry name" value="Pseudouridine synthase I, catalytic domain, N-terminal subdomain"/>
    <property type="match status" value="1"/>
</dbReference>
<dbReference type="Pfam" id="PF01416">
    <property type="entry name" value="PseudoU_synth_1"/>
    <property type="match status" value="2"/>
</dbReference>
<evidence type="ECO:0000256" key="2">
    <source>
        <dbReference type="ARBA" id="ARBA00022694"/>
    </source>
</evidence>
<protein>
    <recommendedName>
        <fullName evidence="4">tRNA pseudouridine synthase A</fullName>
        <ecNumber evidence="4">5.4.99.12</ecNumber>
    </recommendedName>
    <alternativeName>
        <fullName evidence="4">tRNA pseudouridine(38-40) synthase</fullName>
    </alternativeName>
    <alternativeName>
        <fullName evidence="4">tRNA pseudouridylate synthase I</fullName>
    </alternativeName>
    <alternativeName>
        <fullName evidence="4">tRNA-uridine isomerase I</fullName>
    </alternativeName>
</protein>
<proteinExistence type="inferred from homology"/>
<keyword evidence="8" id="KW-1185">Reference proteome</keyword>
<feature type="binding site" evidence="4">
    <location>
        <position position="110"/>
    </location>
    <ligand>
        <name>substrate</name>
    </ligand>
</feature>
<dbReference type="InterPro" id="IPR020094">
    <property type="entry name" value="TruA/RsuA/RluB/E/F_N"/>
</dbReference>
<dbReference type="InterPro" id="IPR001406">
    <property type="entry name" value="PsdUridine_synth_TruA"/>
</dbReference>
<comment type="similarity">
    <text evidence="1 4 5">Belongs to the tRNA pseudouridine synthase TruA family.</text>
</comment>
<name>A0ABV6DJI3_9BACL</name>
<dbReference type="HAMAP" id="MF_00171">
    <property type="entry name" value="TruA"/>
    <property type="match status" value="1"/>
</dbReference>
<comment type="catalytic activity">
    <reaction evidence="4 5">
        <text>uridine(38/39/40) in tRNA = pseudouridine(38/39/40) in tRNA</text>
        <dbReference type="Rhea" id="RHEA:22376"/>
        <dbReference type="Rhea" id="RHEA-COMP:10085"/>
        <dbReference type="Rhea" id="RHEA-COMP:10087"/>
        <dbReference type="ChEBI" id="CHEBI:65314"/>
        <dbReference type="ChEBI" id="CHEBI:65315"/>
        <dbReference type="EC" id="5.4.99.12"/>
    </reaction>
</comment>
<dbReference type="PIRSF" id="PIRSF001430">
    <property type="entry name" value="tRNA_psdUrid_synth"/>
    <property type="match status" value="1"/>
</dbReference>
<feature type="domain" description="Pseudouridine synthase I TruA alpha/beta" evidence="6">
    <location>
        <begin position="8"/>
        <end position="102"/>
    </location>
</feature>
<dbReference type="InterPro" id="IPR020095">
    <property type="entry name" value="PsdUridine_synth_TruA_C"/>
</dbReference>
<comment type="function">
    <text evidence="4">Formation of pseudouridine at positions 38, 39 and 40 in the anticodon stem and loop of transfer RNAs.</text>
</comment>
<keyword evidence="2 4" id="KW-0819">tRNA processing</keyword>
<dbReference type="GO" id="GO:0160147">
    <property type="term" value="F:tRNA pseudouridine(38-40) synthase activity"/>
    <property type="evidence" value="ECO:0007669"/>
    <property type="project" value="UniProtKB-EC"/>
</dbReference>
<gene>
    <name evidence="4 7" type="primary">truA</name>
    <name evidence="7" type="ORF">ACFFK0_09995</name>
</gene>
<keyword evidence="3 4" id="KW-0413">Isomerase</keyword>
<evidence type="ECO:0000256" key="5">
    <source>
        <dbReference type="RuleBase" id="RU003792"/>
    </source>
</evidence>
<accession>A0ABV6DJI3</accession>
<organism evidence="7 8">
    <name type="scientific">Paenibacillus chartarius</name>
    <dbReference type="NCBI Taxonomy" id="747481"/>
    <lineage>
        <taxon>Bacteria</taxon>
        <taxon>Bacillati</taxon>
        <taxon>Bacillota</taxon>
        <taxon>Bacilli</taxon>
        <taxon>Bacillales</taxon>
        <taxon>Paenibacillaceae</taxon>
        <taxon>Paenibacillus</taxon>
    </lineage>
</organism>
<evidence type="ECO:0000259" key="6">
    <source>
        <dbReference type="Pfam" id="PF01416"/>
    </source>
</evidence>
<dbReference type="EMBL" id="JBHLWN010000038">
    <property type="protein sequence ID" value="MFC0212791.1"/>
    <property type="molecule type" value="Genomic_DNA"/>
</dbReference>
<feature type="domain" description="Pseudouridine synthase I TruA alpha/beta" evidence="6">
    <location>
        <begin position="143"/>
        <end position="253"/>
    </location>
</feature>
<dbReference type="PANTHER" id="PTHR11142:SF0">
    <property type="entry name" value="TRNA PSEUDOURIDINE SYNTHASE-LIKE 1"/>
    <property type="match status" value="1"/>
</dbReference>